<dbReference type="InterPro" id="IPR029063">
    <property type="entry name" value="SAM-dependent_MTases_sf"/>
</dbReference>
<dbReference type="AlphaFoldDB" id="A0AA37T5Q7"/>
<accession>A0AA37T5Q7</accession>
<gene>
    <name evidence="2" type="ORF">GCM10007877_14970</name>
</gene>
<proteinExistence type="predicted"/>
<dbReference type="Gene3D" id="3.40.50.150">
    <property type="entry name" value="Vaccinia Virus protein VP39"/>
    <property type="match status" value="1"/>
</dbReference>
<comment type="caution">
    <text evidence="2">The sequence shown here is derived from an EMBL/GenBank/DDBJ whole genome shotgun (WGS) entry which is preliminary data.</text>
</comment>
<dbReference type="PANTHER" id="PTHR43591:SF24">
    <property type="entry name" value="2-METHOXY-6-POLYPRENYL-1,4-BENZOQUINOL METHYLASE, MITOCHONDRIAL"/>
    <property type="match status" value="1"/>
</dbReference>
<dbReference type="EMBL" id="BSPD01000035">
    <property type="protein sequence ID" value="GLS25783.1"/>
    <property type="molecule type" value="Genomic_DNA"/>
</dbReference>
<evidence type="ECO:0000313" key="2">
    <source>
        <dbReference type="EMBL" id="GLS25783.1"/>
    </source>
</evidence>
<keyword evidence="2" id="KW-0808">Transferase</keyword>
<dbReference type="PANTHER" id="PTHR43591">
    <property type="entry name" value="METHYLTRANSFERASE"/>
    <property type="match status" value="1"/>
</dbReference>
<protein>
    <submittedName>
        <fullName evidence="2">Methyltransferase</fullName>
    </submittedName>
</protein>
<keyword evidence="3" id="KW-1185">Reference proteome</keyword>
<sequence length="251" mass="29055">MQTIDFSHLDCQPGHTVLDLGCGEGRHTIGAYLLHESIDVIGVDLSHKDLCTAAEKFEPFDQRQREQRSVSWSVADGLKLPFADNTFDRVVCSEVLEHIPDYQGMLAEIDRVLKPEGLLAISVPRAWPEKICWKLSDAYYQVPGGHVRIFNSQALQNDIESYGFLRYRKHWAHALHSPFWWLKCWFWDKPEHALVRWYHKLLVWDLMSRPWITTSLEKCLNPIMGKSVVFYFAREPINTQSVATVEDTTTP</sequence>
<evidence type="ECO:0000259" key="1">
    <source>
        <dbReference type="Pfam" id="PF08241"/>
    </source>
</evidence>
<name>A0AA37T5Q7_9GAMM</name>
<organism evidence="2 3">
    <name type="scientific">Marinibactrum halimedae</name>
    <dbReference type="NCBI Taxonomy" id="1444977"/>
    <lineage>
        <taxon>Bacteria</taxon>
        <taxon>Pseudomonadati</taxon>
        <taxon>Pseudomonadota</taxon>
        <taxon>Gammaproteobacteria</taxon>
        <taxon>Cellvibrionales</taxon>
        <taxon>Cellvibrionaceae</taxon>
        <taxon>Marinibactrum</taxon>
    </lineage>
</organism>
<dbReference type="Pfam" id="PF08241">
    <property type="entry name" value="Methyltransf_11"/>
    <property type="match status" value="1"/>
</dbReference>
<dbReference type="SUPFAM" id="SSF53335">
    <property type="entry name" value="S-adenosyl-L-methionine-dependent methyltransferases"/>
    <property type="match status" value="1"/>
</dbReference>
<dbReference type="Proteomes" id="UP001156870">
    <property type="component" value="Unassembled WGS sequence"/>
</dbReference>
<dbReference type="GO" id="GO:0032259">
    <property type="term" value="P:methylation"/>
    <property type="evidence" value="ECO:0007669"/>
    <property type="project" value="UniProtKB-KW"/>
</dbReference>
<feature type="domain" description="Methyltransferase type 11" evidence="1">
    <location>
        <begin position="18"/>
        <end position="121"/>
    </location>
</feature>
<dbReference type="GO" id="GO:0008757">
    <property type="term" value="F:S-adenosylmethionine-dependent methyltransferase activity"/>
    <property type="evidence" value="ECO:0007669"/>
    <property type="project" value="InterPro"/>
</dbReference>
<evidence type="ECO:0000313" key="3">
    <source>
        <dbReference type="Proteomes" id="UP001156870"/>
    </source>
</evidence>
<dbReference type="InterPro" id="IPR013216">
    <property type="entry name" value="Methyltransf_11"/>
</dbReference>
<keyword evidence="2" id="KW-0489">Methyltransferase</keyword>
<reference evidence="2 3" key="1">
    <citation type="journal article" date="2014" name="Int. J. Syst. Evol. Microbiol.">
        <title>Complete genome sequence of Corynebacterium casei LMG S-19264T (=DSM 44701T), isolated from a smear-ripened cheese.</title>
        <authorList>
            <consortium name="US DOE Joint Genome Institute (JGI-PGF)"/>
            <person name="Walter F."/>
            <person name="Albersmeier A."/>
            <person name="Kalinowski J."/>
            <person name="Ruckert C."/>
        </authorList>
    </citation>
    <scope>NUCLEOTIDE SEQUENCE [LARGE SCALE GENOMIC DNA]</scope>
    <source>
        <strain evidence="2 3">NBRC 110095</strain>
    </source>
</reference>
<dbReference type="RefSeq" id="WP_232593916.1">
    <property type="nucleotide sequence ID" value="NZ_BSPD01000035.1"/>
</dbReference>
<dbReference type="CDD" id="cd02440">
    <property type="entry name" value="AdoMet_MTases"/>
    <property type="match status" value="1"/>
</dbReference>